<dbReference type="InterPro" id="IPR010987">
    <property type="entry name" value="Glutathione-S-Trfase_C-like"/>
</dbReference>
<reference evidence="4" key="1">
    <citation type="submission" date="2022-07" db="EMBL/GenBank/DDBJ databases">
        <title>Phylogenomic reconstructions and comparative analyses of Kickxellomycotina fungi.</title>
        <authorList>
            <person name="Reynolds N.K."/>
            <person name="Stajich J.E."/>
            <person name="Barry K."/>
            <person name="Grigoriev I.V."/>
            <person name="Crous P."/>
            <person name="Smith M.E."/>
        </authorList>
    </citation>
    <scope>NUCLEOTIDE SEQUENCE</scope>
    <source>
        <strain evidence="4">NBRC 32514</strain>
    </source>
</reference>
<dbReference type="InterPro" id="IPR004046">
    <property type="entry name" value="GST_C"/>
</dbReference>
<gene>
    <name evidence="4" type="primary">gst-38</name>
    <name evidence="4" type="ORF">LPJ53_002124</name>
</gene>
<comment type="caution">
    <text evidence="4">The sequence shown here is derived from an EMBL/GenBank/DDBJ whole genome shotgun (WGS) entry which is preliminary data.</text>
</comment>
<dbReference type="InterPro" id="IPR036282">
    <property type="entry name" value="Glutathione-S-Trfase_C_sf"/>
</dbReference>
<dbReference type="Proteomes" id="UP001149813">
    <property type="component" value="Unassembled WGS sequence"/>
</dbReference>
<dbReference type="InterPro" id="IPR036249">
    <property type="entry name" value="Thioredoxin-like_sf"/>
</dbReference>
<dbReference type="Pfam" id="PF14497">
    <property type="entry name" value="GST_C_3"/>
    <property type="match status" value="1"/>
</dbReference>
<dbReference type="SUPFAM" id="SSF47616">
    <property type="entry name" value="GST C-terminal domain-like"/>
    <property type="match status" value="1"/>
</dbReference>
<organism evidence="4 5">
    <name type="scientific">Coemansia erecta</name>
    <dbReference type="NCBI Taxonomy" id="147472"/>
    <lineage>
        <taxon>Eukaryota</taxon>
        <taxon>Fungi</taxon>
        <taxon>Fungi incertae sedis</taxon>
        <taxon>Zoopagomycota</taxon>
        <taxon>Kickxellomycotina</taxon>
        <taxon>Kickxellomycetes</taxon>
        <taxon>Kickxellales</taxon>
        <taxon>Kickxellaceae</taxon>
        <taxon>Coemansia</taxon>
    </lineage>
</organism>
<dbReference type="InterPro" id="IPR040079">
    <property type="entry name" value="Glutathione_S-Trfase"/>
</dbReference>
<keyword evidence="4" id="KW-0808">Transferase</keyword>
<dbReference type="GO" id="GO:0006749">
    <property type="term" value="P:glutathione metabolic process"/>
    <property type="evidence" value="ECO:0007669"/>
    <property type="project" value="TreeGrafter"/>
</dbReference>
<name>A0A9W7Y4Y4_9FUNG</name>
<feature type="coiled-coil region" evidence="1">
    <location>
        <begin position="107"/>
        <end position="134"/>
    </location>
</feature>
<dbReference type="PROSITE" id="PS50404">
    <property type="entry name" value="GST_NTER"/>
    <property type="match status" value="1"/>
</dbReference>
<feature type="domain" description="GST C-terminal" evidence="3">
    <location>
        <begin position="89"/>
        <end position="223"/>
    </location>
</feature>
<dbReference type="PANTHER" id="PTHR11571">
    <property type="entry name" value="GLUTATHIONE S-TRANSFERASE"/>
    <property type="match status" value="1"/>
</dbReference>
<dbReference type="SUPFAM" id="SSF52833">
    <property type="entry name" value="Thioredoxin-like"/>
    <property type="match status" value="1"/>
</dbReference>
<dbReference type="InterPro" id="IPR004045">
    <property type="entry name" value="Glutathione_S-Trfase_N"/>
</dbReference>
<sequence length="223" mass="25719">MTQSCTSSFILRYFNVTGRAEASRLLLTIAKVNWTEENPEWPQEKENQPFGRLPVLVEKSANNEADFVLSESHAIERYLGRLTGLLPSNLKEAARQEELQEQLGDIAEQFSRQIVEYEDLKKAAQESFNDLLDRMFRVHSKILRENGNNGHYFGDTLSFIDVMSYSFLNLFITYMEIYRSDIASVFQSRMTPEFVKLVAAVESDPLLESYIAQRGKIYHLVSQ</sequence>
<dbReference type="Gene3D" id="3.40.30.10">
    <property type="entry name" value="Glutaredoxin"/>
    <property type="match status" value="1"/>
</dbReference>
<dbReference type="OrthoDB" id="414243at2759"/>
<proteinExistence type="predicted"/>
<accession>A0A9W7Y4Y4</accession>
<feature type="domain" description="GST N-terminal" evidence="2">
    <location>
        <begin position="7"/>
        <end position="87"/>
    </location>
</feature>
<keyword evidence="5" id="KW-1185">Reference proteome</keyword>
<evidence type="ECO:0000256" key="1">
    <source>
        <dbReference type="SAM" id="Coils"/>
    </source>
</evidence>
<dbReference type="GO" id="GO:0004364">
    <property type="term" value="F:glutathione transferase activity"/>
    <property type="evidence" value="ECO:0007669"/>
    <property type="project" value="TreeGrafter"/>
</dbReference>
<dbReference type="PROSITE" id="PS50405">
    <property type="entry name" value="GST_CTER"/>
    <property type="match status" value="1"/>
</dbReference>
<evidence type="ECO:0000259" key="3">
    <source>
        <dbReference type="PROSITE" id="PS50405"/>
    </source>
</evidence>
<dbReference type="Pfam" id="PF02798">
    <property type="entry name" value="GST_N"/>
    <property type="match status" value="1"/>
</dbReference>
<protein>
    <submittedName>
        <fullName evidence="4">Transferase activity protein</fullName>
    </submittedName>
</protein>
<evidence type="ECO:0000313" key="5">
    <source>
        <dbReference type="Proteomes" id="UP001149813"/>
    </source>
</evidence>
<dbReference type="AlphaFoldDB" id="A0A9W7Y4Y4"/>
<dbReference type="InterPro" id="IPR050213">
    <property type="entry name" value="GST_superfamily"/>
</dbReference>
<dbReference type="EMBL" id="JANBOJ010000062">
    <property type="protein sequence ID" value="KAJ1723555.1"/>
    <property type="molecule type" value="Genomic_DNA"/>
</dbReference>
<dbReference type="CDD" id="cd03039">
    <property type="entry name" value="GST_N_Sigma_like"/>
    <property type="match status" value="1"/>
</dbReference>
<dbReference type="PANTHER" id="PTHR11571:SF150">
    <property type="entry name" value="GLUTATHIONE S-TRANSFERASE"/>
    <property type="match status" value="1"/>
</dbReference>
<dbReference type="SFLD" id="SFLDS00019">
    <property type="entry name" value="Glutathione_Transferase_(cytos"/>
    <property type="match status" value="1"/>
</dbReference>
<evidence type="ECO:0000259" key="2">
    <source>
        <dbReference type="PROSITE" id="PS50404"/>
    </source>
</evidence>
<dbReference type="Gene3D" id="1.20.1050.10">
    <property type="match status" value="1"/>
</dbReference>
<keyword evidence="1" id="KW-0175">Coiled coil</keyword>
<evidence type="ECO:0000313" key="4">
    <source>
        <dbReference type="EMBL" id="KAJ1723555.1"/>
    </source>
</evidence>